<dbReference type="InterPro" id="IPR045379">
    <property type="entry name" value="Crinkler_N"/>
</dbReference>
<evidence type="ECO:0000259" key="4">
    <source>
        <dbReference type="Pfam" id="PF20147"/>
    </source>
</evidence>
<dbReference type="Proteomes" id="UP000429607">
    <property type="component" value="Unassembled WGS sequence"/>
</dbReference>
<protein>
    <recommendedName>
        <fullName evidence="4">Crinkler effector protein N-terminal domain-containing protein</fullName>
    </recommendedName>
</protein>
<evidence type="ECO:0000313" key="7">
    <source>
        <dbReference type="Proteomes" id="UP000429607"/>
    </source>
</evidence>
<reference evidence="5 7" key="1">
    <citation type="submission" date="2018-09" db="EMBL/GenBank/DDBJ databases">
        <title>Genomic investigation of the strawberry pathogen Phytophthora fragariae indicates pathogenicity is determined by transcriptional variation in three key races.</title>
        <authorList>
            <person name="Adams T.M."/>
            <person name="Armitage A.D."/>
            <person name="Sobczyk M.K."/>
            <person name="Bates H.J."/>
            <person name="Dunwell J.M."/>
            <person name="Nellist C.F."/>
            <person name="Harrison R.J."/>
        </authorList>
    </citation>
    <scope>NUCLEOTIDE SEQUENCE [LARGE SCALE GENOMIC DNA]</scope>
    <source>
        <strain evidence="5 7">SCRP249</strain>
        <strain evidence="6 8">SCRP333</strain>
    </source>
</reference>
<dbReference type="Pfam" id="PF20147">
    <property type="entry name" value="Crinkler"/>
    <property type="match status" value="1"/>
</dbReference>
<keyword evidence="3" id="KW-0964">Secreted</keyword>
<dbReference type="AlphaFoldDB" id="A0A6A3HD62"/>
<evidence type="ECO:0000256" key="2">
    <source>
        <dbReference type="ARBA" id="ARBA00004613"/>
    </source>
</evidence>
<evidence type="ECO:0000313" key="5">
    <source>
        <dbReference type="EMBL" id="KAE8967886.1"/>
    </source>
</evidence>
<evidence type="ECO:0000313" key="8">
    <source>
        <dbReference type="Proteomes" id="UP000434957"/>
    </source>
</evidence>
<accession>A0A6A3HD62</accession>
<dbReference type="EMBL" id="QXFT01003780">
    <property type="protein sequence ID" value="KAE9282713.1"/>
    <property type="molecule type" value="Genomic_DNA"/>
</dbReference>
<evidence type="ECO:0000256" key="3">
    <source>
        <dbReference type="ARBA" id="ARBA00022525"/>
    </source>
</evidence>
<organism evidence="5 7">
    <name type="scientific">Phytophthora rubi</name>
    <dbReference type="NCBI Taxonomy" id="129364"/>
    <lineage>
        <taxon>Eukaryota</taxon>
        <taxon>Sar</taxon>
        <taxon>Stramenopiles</taxon>
        <taxon>Oomycota</taxon>
        <taxon>Peronosporomycetes</taxon>
        <taxon>Peronosporales</taxon>
        <taxon>Peronosporaceae</taxon>
        <taxon>Phytophthora</taxon>
    </lineage>
</organism>
<dbReference type="GO" id="GO:0043657">
    <property type="term" value="C:host cell"/>
    <property type="evidence" value="ECO:0007669"/>
    <property type="project" value="UniProtKB-SubCell"/>
</dbReference>
<evidence type="ECO:0000256" key="1">
    <source>
        <dbReference type="ARBA" id="ARBA00004340"/>
    </source>
</evidence>
<comment type="caution">
    <text evidence="5">The sequence shown here is derived from an EMBL/GenBank/DDBJ whole genome shotgun (WGS) entry which is preliminary data.</text>
</comment>
<dbReference type="Proteomes" id="UP000434957">
    <property type="component" value="Unassembled WGS sequence"/>
</dbReference>
<name>A0A6A3HD62_9STRA</name>
<comment type="subcellular location">
    <subcellularLocation>
        <location evidence="1">Host cell</location>
    </subcellularLocation>
    <subcellularLocation>
        <location evidence="2">Secreted</location>
    </subcellularLocation>
</comment>
<proteinExistence type="predicted"/>
<keyword evidence="8" id="KW-1185">Reference proteome</keyword>
<sequence length="120" mass="12898">MSVGEPGTASGVKIDDSAQVWELKEAIAPKLPDRLKCTPAGLRLFLGKSVDGAWLESDSEDVKKLKEGEKTVALEALTSKKKELQGEFGLQDVLTGMPKPSTNQIHLLVLLPTTLGLWTG</sequence>
<evidence type="ECO:0000313" key="6">
    <source>
        <dbReference type="EMBL" id="KAE9282713.1"/>
    </source>
</evidence>
<gene>
    <name evidence="5" type="ORF">PR001_g27957</name>
    <name evidence="6" type="ORF">PR003_g27334</name>
</gene>
<feature type="domain" description="Crinkler effector protein N-terminal" evidence="4">
    <location>
        <begin position="3"/>
        <end position="109"/>
    </location>
</feature>
<dbReference type="EMBL" id="QXFV01004773">
    <property type="protein sequence ID" value="KAE8967886.1"/>
    <property type="molecule type" value="Genomic_DNA"/>
</dbReference>
<dbReference type="GO" id="GO:0005576">
    <property type="term" value="C:extracellular region"/>
    <property type="evidence" value="ECO:0007669"/>
    <property type="project" value="UniProtKB-SubCell"/>
</dbReference>